<dbReference type="PANTHER" id="PTHR43008">
    <property type="entry name" value="BENZIL REDUCTASE"/>
    <property type="match status" value="1"/>
</dbReference>
<dbReference type="InterPro" id="IPR036291">
    <property type="entry name" value="NAD(P)-bd_dom_sf"/>
</dbReference>
<dbReference type="Pfam" id="PF00106">
    <property type="entry name" value="adh_short"/>
    <property type="match status" value="1"/>
</dbReference>
<dbReference type="AlphaFoldDB" id="A0A6V8LSG1"/>
<dbReference type="Proteomes" id="UP000494245">
    <property type="component" value="Unassembled WGS sequence"/>
</dbReference>
<dbReference type="InterPro" id="IPR057326">
    <property type="entry name" value="KR_dom"/>
</dbReference>
<dbReference type="RefSeq" id="WP_173081038.1">
    <property type="nucleotide sequence ID" value="NZ_BLTE01000001.1"/>
</dbReference>
<evidence type="ECO:0000256" key="2">
    <source>
        <dbReference type="ARBA" id="ARBA00023002"/>
    </source>
</evidence>
<comment type="caution">
    <text evidence="4">The sequence shown here is derived from an EMBL/GenBank/DDBJ whole genome shotgun (WGS) entry which is preliminary data.</text>
</comment>
<sequence length="253" mass="26856">MLLKDKTLIITGASMGVGRALAEALAVLGSRLVLNARGAEDLEDAWHACDMVGAQAVAVPGDASKATTARALLEAAQSLGDFVGFVHCAGVLNPGPHVWEMDCAGFDEVFSSNVKGGWILARHCVPVLRKAGSGLAVFVGSGAASVVQPGMGLYCAAKAAEEHLCRQLAAEAPWLTCFVYRPGLVDTRMQHQARNALGGGAEALRALFRPWKERGRLIMPEESAMGLMRLLLGEWKDLSGHTFDMRDSDAPVF</sequence>
<name>A0A6V8LSG1_9BACT</name>
<keyword evidence="2 4" id="KW-0560">Oxidoreductase</keyword>
<accession>A0A6V8LSG1</accession>
<dbReference type="PRINTS" id="PR00081">
    <property type="entry name" value="GDHRDH"/>
</dbReference>
<dbReference type="EC" id="1.1.1.100" evidence="4"/>
<comment type="similarity">
    <text evidence="1">Belongs to the short-chain dehydrogenases/reductases (SDR) family.</text>
</comment>
<dbReference type="EMBL" id="BLTE01000001">
    <property type="protein sequence ID" value="GFK92726.1"/>
    <property type="molecule type" value="Genomic_DNA"/>
</dbReference>
<organism evidence="4 5">
    <name type="scientific">Fundidesulfovibrio magnetotacticus</name>
    <dbReference type="NCBI Taxonomy" id="2730080"/>
    <lineage>
        <taxon>Bacteria</taxon>
        <taxon>Pseudomonadati</taxon>
        <taxon>Thermodesulfobacteriota</taxon>
        <taxon>Desulfovibrionia</taxon>
        <taxon>Desulfovibrionales</taxon>
        <taxon>Desulfovibrionaceae</taxon>
        <taxon>Fundidesulfovibrio</taxon>
    </lineage>
</organism>
<proteinExistence type="inferred from homology"/>
<dbReference type="SMART" id="SM00822">
    <property type="entry name" value="PKS_KR"/>
    <property type="match status" value="1"/>
</dbReference>
<feature type="domain" description="Ketoreductase" evidence="3">
    <location>
        <begin position="6"/>
        <end position="188"/>
    </location>
</feature>
<gene>
    <name evidence="4" type="primary">fabG_1</name>
    <name evidence="4" type="ORF">NNJEOMEG_00553</name>
</gene>
<dbReference type="GO" id="GO:0050664">
    <property type="term" value="F:oxidoreductase activity, acting on NAD(P)H, oxygen as acceptor"/>
    <property type="evidence" value="ECO:0007669"/>
    <property type="project" value="TreeGrafter"/>
</dbReference>
<evidence type="ECO:0000259" key="3">
    <source>
        <dbReference type="SMART" id="SM00822"/>
    </source>
</evidence>
<dbReference type="PANTHER" id="PTHR43008:SF8">
    <property type="entry name" value="BENZIL REDUCTASE ((S)-BENZOIN FORMING) IRC24"/>
    <property type="match status" value="1"/>
</dbReference>
<dbReference type="GO" id="GO:0004316">
    <property type="term" value="F:3-oxoacyl-[acyl-carrier-protein] reductase (NADPH) activity"/>
    <property type="evidence" value="ECO:0007669"/>
    <property type="project" value="UniProtKB-EC"/>
</dbReference>
<evidence type="ECO:0000256" key="1">
    <source>
        <dbReference type="ARBA" id="ARBA00006484"/>
    </source>
</evidence>
<evidence type="ECO:0000313" key="5">
    <source>
        <dbReference type="Proteomes" id="UP000494245"/>
    </source>
</evidence>
<keyword evidence="5" id="KW-1185">Reference proteome</keyword>
<dbReference type="Gene3D" id="3.40.50.720">
    <property type="entry name" value="NAD(P)-binding Rossmann-like Domain"/>
    <property type="match status" value="1"/>
</dbReference>
<evidence type="ECO:0000313" key="4">
    <source>
        <dbReference type="EMBL" id="GFK92726.1"/>
    </source>
</evidence>
<reference evidence="4 5" key="1">
    <citation type="submission" date="2020-04" db="EMBL/GenBank/DDBJ databases">
        <authorList>
            <consortium name="Desulfovibrio sp. FSS-1 genome sequencing consortium"/>
            <person name="Shimoshige H."/>
            <person name="Kobayashi H."/>
            <person name="Maekawa T."/>
        </authorList>
    </citation>
    <scope>NUCLEOTIDE SEQUENCE [LARGE SCALE GENOMIC DNA]</scope>
    <source>
        <strain evidence="4 5">SIID29052-01</strain>
    </source>
</reference>
<reference evidence="4 5" key="2">
    <citation type="submission" date="2020-05" db="EMBL/GenBank/DDBJ databases">
        <title>Draft genome sequence of Desulfovibrio sp. strainFSS-1.</title>
        <authorList>
            <person name="Shimoshige H."/>
            <person name="Kobayashi H."/>
            <person name="Maekawa T."/>
        </authorList>
    </citation>
    <scope>NUCLEOTIDE SEQUENCE [LARGE SCALE GENOMIC DNA]</scope>
    <source>
        <strain evidence="4 5">SIID29052-01</strain>
    </source>
</reference>
<dbReference type="InterPro" id="IPR002347">
    <property type="entry name" value="SDR_fam"/>
</dbReference>
<protein>
    <submittedName>
        <fullName evidence="4">3-oxoacyl-[acyl-carrier-protein] reductase FabG</fullName>
        <ecNumber evidence="4">1.1.1.100</ecNumber>
    </submittedName>
</protein>
<dbReference type="SUPFAM" id="SSF51735">
    <property type="entry name" value="NAD(P)-binding Rossmann-fold domains"/>
    <property type="match status" value="1"/>
</dbReference>